<dbReference type="Proteomes" id="UP001271007">
    <property type="component" value="Unassembled WGS sequence"/>
</dbReference>
<comment type="caution">
    <text evidence="2">The sequence shown here is derived from an EMBL/GenBank/DDBJ whole genome shotgun (WGS) entry which is preliminary data.</text>
</comment>
<protein>
    <recommendedName>
        <fullName evidence="1">Amidase domain-containing protein</fullName>
    </recommendedName>
</protein>
<dbReference type="EMBL" id="JAWDJX010000011">
    <property type="protein sequence ID" value="KAK3054609.1"/>
    <property type="molecule type" value="Genomic_DNA"/>
</dbReference>
<dbReference type="Pfam" id="PF01425">
    <property type="entry name" value="Amidase"/>
    <property type="match status" value="1"/>
</dbReference>
<dbReference type="AlphaFoldDB" id="A0AAJ0DQ96"/>
<proteinExistence type="predicted"/>
<dbReference type="PANTHER" id="PTHR11895:SF7">
    <property type="entry name" value="GLUTAMYL-TRNA(GLN) AMIDOTRANSFERASE SUBUNIT A, MITOCHONDRIAL"/>
    <property type="match status" value="1"/>
</dbReference>
<keyword evidence="3" id="KW-1185">Reference proteome</keyword>
<dbReference type="Gene3D" id="3.90.1300.10">
    <property type="entry name" value="Amidase signature (AS) domain"/>
    <property type="match status" value="1"/>
</dbReference>
<dbReference type="InterPro" id="IPR023631">
    <property type="entry name" value="Amidase_dom"/>
</dbReference>
<dbReference type="GO" id="GO:0003824">
    <property type="term" value="F:catalytic activity"/>
    <property type="evidence" value="ECO:0007669"/>
    <property type="project" value="InterPro"/>
</dbReference>
<dbReference type="InterPro" id="IPR000120">
    <property type="entry name" value="Amidase"/>
</dbReference>
<reference evidence="2" key="1">
    <citation type="submission" date="2023-04" db="EMBL/GenBank/DDBJ databases">
        <title>Black Yeasts Isolated from many extreme environments.</title>
        <authorList>
            <person name="Coleine C."/>
            <person name="Stajich J.E."/>
            <person name="Selbmann L."/>
        </authorList>
    </citation>
    <scope>NUCLEOTIDE SEQUENCE</scope>
    <source>
        <strain evidence="2">CCFEE 5312</strain>
    </source>
</reference>
<evidence type="ECO:0000313" key="3">
    <source>
        <dbReference type="Proteomes" id="UP001271007"/>
    </source>
</evidence>
<accession>A0AAJ0DQ96</accession>
<organism evidence="2 3">
    <name type="scientific">Extremus antarcticus</name>
    <dbReference type="NCBI Taxonomy" id="702011"/>
    <lineage>
        <taxon>Eukaryota</taxon>
        <taxon>Fungi</taxon>
        <taxon>Dikarya</taxon>
        <taxon>Ascomycota</taxon>
        <taxon>Pezizomycotina</taxon>
        <taxon>Dothideomycetes</taxon>
        <taxon>Dothideomycetidae</taxon>
        <taxon>Mycosphaerellales</taxon>
        <taxon>Extremaceae</taxon>
        <taxon>Extremus</taxon>
    </lineage>
</organism>
<feature type="domain" description="Amidase" evidence="1">
    <location>
        <begin position="31"/>
        <end position="381"/>
    </location>
</feature>
<dbReference type="PANTHER" id="PTHR11895">
    <property type="entry name" value="TRANSAMIDASE"/>
    <property type="match status" value="1"/>
</dbReference>
<evidence type="ECO:0000313" key="2">
    <source>
        <dbReference type="EMBL" id="KAK3054609.1"/>
    </source>
</evidence>
<gene>
    <name evidence="2" type="ORF">LTR09_004338</name>
</gene>
<evidence type="ECO:0000259" key="1">
    <source>
        <dbReference type="Pfam" id="PF01425"/>
    </source>
</evidence>
<dbReference type="SUPFAM" id="SSF75304">
    <property type="entry name" value="Amidase signature (AS) enzymes"/>
    <property type="match status" value="1"/>
</dbReference>
<dbReference type="InterPro" id="IPR036928">
    <property type="entry name" value="AS_sf"/>
</dbReference>
<name>A0AAJ0DQ96_9PEZI</name>
<sequence length="401" mass="43804">MSAISNDEEPWKLTAAEALPLLRNGTLKAVELAQSLLTRIHQRDENVKAWVWLSPSQILQQAQVLDDIPQAQRGPLHGLPVGVKDIILTKDMPTQYNSKLYRSDTPINADANCIITLRQAGALIFGKLTTTEFASSKQGNWHQNLTANPHDFERTPGGSSSGSGAAVGDFQIPVALGTQTGGSIIRPASFDGCYGFKPTWGCISREGIAQWGWSLDTCGLFSRSVEDLDAVLDVFQVLDDDPIPQQAFKIENAKIGFARTHNWSTAGPGTQKAIEKAKELLKCHGAVVEEVDLPDDFSNMLEWHNTVLNGEGRSSFLGQYRTDPKALHESIQGYVENIKNVSRKDQLEAYDNCARLRPVWDDIASKYDMVITPSVVDEAPKGLENTGDMASLLVAVGSSPC</sequence>